<feature type="compositionally biased region" description="Gly residues" evidence="1">
    <location>
        <begin position="806"/>
        <end position="834"/>
    </location>
</feature>
<organism evidence="3 4">
    <name type="scientific">Cellulomonas alba</name>
    <dbReference type="NCBI Taxonomy" id="3053467"/>
    <lineage>
        <taxon>Bacteria</taxon>
        <taxon>Bacillati</taxon>
        <taxon>Actinomycetota</taxon>
        <taxon>Actinomycetes</taxon>
        <taxon>Micrococcales</taxon>
        <taxon>Cellulomonadaceae</taxon>
        <taxon>Cellulomonas</taxon>
    </lineage>
</organism>
<protein>
    <recommendedName>
        <fullName evidence="5">PBP domain-containing protein</fullName>
    </recommendedName>
</protein>
<dbReference type="Proteomes" id="UP001529338">
    <property type="component" value="Unassembled WGS sequence"/>
</dbReference>
<evidence type="ECO:0000313" key="3">
    <source>
        <dbReference type="EMBL" id="MDM7855520.1"/>
    </source>
</evidence>
<dbReference type="RefSeq" id="WP_289455351.1">
    <property type="nucleotide sequence ID" value="NZ_JAUCGQ010000001.1"/>
</dbReference>
<comment type="caution">
    <text evidence="3">The sequence shown here is derived from an EMBL/GenBank/DDBJ whole genome shotgun (WGS) entry which is preliminary data.</text>
</comment>
<name>A0ABT7SH48_9CELL</name>
<feature type="compositionally biased region" description="Low complexity" evidence="1">
    <location>
        <begin position="34"/>
        <end position="87"/>
    </location>
</feature>
<feature type="chain" id="PRO_5045565530" description="PBP domain-containing protein" evidence="2">
    <location>
        <begin position="36"/>
        <end position="906"/>
    </location>
</feature>
<feature type="compositionally biased region" description="Pro residues" evidence="1">
    <location>
        <begin position="88"/>
        <end position="100"/>
    </location>
</feature>
<proteinExistence type="predicted"/>
<keyword evidence="2" id="KW-0732">Signal</keyword>
<evidence type="ECO:0000256" key="2">
    <source>
        <dbReference type="SAM" id="SignalP"/>
    </source>
</evidence>
<keyword evidence="4" id="KW-1185">Reference proteome</keyword>
<evidence type="ECO:0008006" key="5">
    <source>
        <dbReference type="Google" id="ProtNLM"/>
    </source>
</evidence>
<gene>
    <name evidence="3" type="ORF">QRT04_11325</name>
</gene>
<sequence length="906" mass="91625">MRARALHRVGSGLAVGGLALTLLSGVLAVAASADAGDGLGDPRATDAATTLATDDPTTEPTTDPTTAPTTEPTAPAGDPGPTASPTDGPTPTPDPTPTPVLPSDFPTTSSTQTQAWVDPQLVAGHDATDPGYGALRGLTVTVNQTKDITNQGVTIAWSGAPATSHGRFAANYLQVMQCWGDPATGPTAEQCQWGAPPSGLSGLLGDRVGGRTLRPGEDPQQAYDAAHLVPPPLTNPNLKAYAVPFRAVDGTTVWDTSPYFTSATTNEITATRTGDDGTGTAVFTTNTTLEAPQLGCGDRLANGTGRSCWLVVVPRTAVDADGTPVEQTPDGALSGSPLSATAWRDRLVFRLDFQPVGSSCRIGADERRVVGHELVSDAITSWQPALCATGTTYGFSQIGDDEARGEITSDQLGAAHLGFVQRPLDATAGKEAGVVYAPVVQSAIVVAYNIETNDALGTKGAAANGTPVTDLTLNARLLAKLLTQSYRADVPGGGGKALTKNPRSIVTDPEFVELNPSFADFVPTAGPDGLLVALGSSDAAAQVWSWIKADPFAAAFLRGEPDEYGMVLNPAYRALDIAHDAEIDSYPKADLSTYRQDETVPDPGYGTLDLRPYMNDMNEGAMRAQRADAGGKVVWDVTKLPPGFTSSGAQLPGQRFELALTDASAAARFGLRTAALVNNAGQAVAPSAASIGAAVAAMPQSSSAPGVRVPDANARVLGAYPLATVSYVAIAVCRADADELKDDAGLLRVAAGTGQVPGDAQGRLPRGYVPLSAADAARTRSVAASLTSRATHTTLCGADPTTAPTGGTGTGGSGDGDGDGSPAGGSLGSGGGGALPPADADTGSGSGGGSGAPPAAAAPEVDPRVTPAAVTAMRAGLAGSLALGLPACVAGPLLMRRARLLEARGL</sequence>
<evidence type="ECO:0000313" key="4">
    <source>
        <dbReference type="Proteomes" id="UP001529338"/>
    </source>
</evidence>
<accession>A0ABT7SH48</accession>
<feature type="signal peptide" evidence="2">
    <location>
        <begin position="1"/>
        <end position="35"/>
    </location>
</feature>
<dbReference type="SUPFAM" id="SSF53850">
    <property type="entry name" value="Periplasmic binding protein-like II"/>
    <property type="match status" value="1"/>
</dbReference>
<feature type="region of interest" description="Disordered" evidence="1">
    <location>
        <begin position="34"/>
        <end position="111"/>
    </location>
</feature>
<dbReference type="Gene3D" id="3.40.190.10">
    <property type="entry name" value="Periplasmic binding protein-like II"/>
    <property type="match status" value="1"/>
</dbReference>
<dbReference type="EMBL" id="JAUCGQ010000001">
    <property type="protein sequence ID" value="MDM7855520.1"/>
    <property type="molecule type" value="Genomic_DNA"/>
</dbReference>
<reference evidence="3 4" key="1">
    <citation type="submission" date="2023-06" db="EMBL/GenBank/DDBJ databases">
        <title>Cellulomonas sp. MW4 Whole genome sequence.</title>
        <authorList>
            <person name="Park S."/>
        </authorList>
    </citation>
    <scope>NUCLEOTIDE SEQUENCE [LARGE SCALE GENOMIC DNA]</scope>
    <source>
        <strain evidence="3 4">MW4</strain>
    </source>
</reference>
<evidence type="ECO:0000256" key="1">
    <source>
        <dbReference type="SAM" id="MobiDB-lite"/>
    </source>
</evidence>
<feature type="region of interest" description="Disordered" evidence="1">
    <location>
        <begin position="794"/>
        <end position="862"/>
    </location>
</feature>